<proteinExistence type="predicted"/>
<feature type="transmembrane region" description="Helical" evidence="1">
    <location>
        <begin position="55"/>
        <end position="78"/>
    </location>
</feature>
<evidence type="ECO:0000313" key="3">
    <source>
        <dbReference type="Proteomes" id="UP000481252"/>
    </source>
</evidence>
<dbReference type="RefSeq" id="WP_165117986.1">
    <property type="nucleotide sequence ID" value="NZ_JAAKZG010000005.1"/>
</dbReference>
<accession>A0A7C9R7W5</accession>
<keyword evidence="1" id="KW-1133">Transmembrane helix</keyword>
<reference evidence="2 3" key="1">
    <citation type="submission" date="2020-02" db="EMBL/GenBank/DDBJ databases">
        <title>Genome sequence of the type strain CGMCC 1.15528 of Mesorhizobium zhangyense.</title>
        <authorList>
            <person name="Gao J."/>
            <person name="Sun J."/>
        </authorList>
    </citation>
    <scope>NUCLEOTIDE SEQUENCE [LARGE SCALE GENOMIC DNA]</scope>
    <source>
        <strain evidence="2 3">CGMCC 1.15528</strain>
    </source>
</reference>
<organism evidence="2 3">
    <name type="scientific">Mesorhizobium zhangyense</name>
    <dbReference type="NCBI Taxonomy" id="1776730"/>
    <lineage>
        <taxon>Bacteria</taxon>
        <taxon>Pseudomonadati</taxon>
        <taxon>Pseudomonadota</taxon>
        <taxon>Alphaproteobacteria</taxon>
        <taxon>Hyphomicrobiales</taxon>
        <taxon>Phyllobacteriaceae</taxon>
        <taxon>Mesorhizobium</taxon>
    </lineage>
</organism>
<keyword evidence="1" id="KW-0812">Transmembrane</keyword>
<protein>
    <submittedName>
        <fullName evidence="2">Uncharacterized protein</fullName>
    </submittedName>
</protein>
<dbReference type="AlphaFoldDB" id="A0A7C9R7W5"/>
<keyword evidence="1" id="KW-0472">Membrane</keyword>
<dbReference type="Proteomes" id="UP000481252">
    <property type="component" value="Unassembled WGS sequence"/>
</dbReference>
<gene>
    <name evidence="2" type="ORF">G6N74_13065</name>
</gene>
<name>A0A7C9R7W5_9HYPH</name>
<evidence type="ECO:0000313" key="2">
    <source>
        <dbReference type="EMBL" id="NGN41996.1"/>
    </source>
</evidence>
<sequence length="92" mass="10274">MAADMWAWLRANFLKLGVVALVVDVISRFYAQIGMQWISDAASGLNLTFDQTIRFAYLVTVFDIAASLLWGLFSLGFASKVLTVLNRDNEKP</sequence>
<keyword evidence="3" id="KW-1185">Reference proteome</keyword>
<comment type="caution">
    <text evidence="2">The sequence shown here is derived from an EMBL/GenBank/DDBJ whole genome shotgun (WGS) entry which is preliminary data.</text>
</comment>
<dbReference type="EMBL" id="JAAKZG010000005">
    <property type="protein sequence ID" value="NGN41996.1"/>
    <property type="molecule type" value="Genomic_DNA"/>
</dbReference>
<evidence type="ECO:0000256" key="1">
    <source>
        <dbReference type="SAM" id="Phobius"/>
    </source>
</evidence>